<dbReference type="InterPro" id="IPR022801">
    <property type="entry name" value="Ribosomal_uS4"/>
</dbReference>
<evidence type="ECO:0000256" key="4">
    <source>
        <dbReference type="ARBA" id="ARBA00022980"/>
    </source>
</evidence>
<keyword evidence="5 7" id="KW-0687">Ribonucleoprotein</keyword>
<dbReference type="AlphaFoldDB" id="A0A7C3RH63"/>
<dbReference type="NCBIfam" id="NF003717">
    <property type="entry name" value="PRK05327.1"/>
    <property type="match status" value="1"/>
</dbReference>
<comment type="function">
    <text evidence="7">With S5 and S12 plays an important role in translational accuracy.</text>
</comment>
<comment type="subunit">
    <text evidence="7">Part of the 30S ribosomal subunit. Contacts protein S5. The interaction surface between S4 and S5 is involved in control of translational fidelity.</text>
</comment>
<dbReference type="InterPro" id="IPR001912">
    <property type="entry name" value="Ribosomal_uS4_N"/>
</dbReference>
<feature type="domain" description="RNA-binding S4" evidence="9">
    <location>
        <begin position="98"/>
        <end position="160"/>
    </location>
</feature>
<keyword evidence="3 7" id="KW-0694">RNA-binding</keyword>
<evidence type="ECO:0000259" key="9">
    <source>
        <dbReference type="SMART" id="SM00363"/>
    </source>
</evidence>
<dbReference type="InterPro" id="IPR018079">
    <property type="entry name" value="Ribosomal_uS4_CS"/>
</dbReference>
<dbReference type="InterPro" id="IPR005709">
    <property type="entry name" value="Ribosomal_uS4_bac-type"/>
</dbReference>
<dbReference type="InterPro" id="IPR036986">
    <property type="entry name" value="S4_RNA-bd_sf"/>
</dbReference>
<dbReference type="NCBIfam" id="TIGR01017">
    <property type="entry name" value="rpsD_bact"/>
    <property type="match status" value="1"/>
</dbReference>
<dbReference type="Gene3D" id="1.10.1050.10">
    <property type="entry name" value="Ribosomal Protein S4 Delta 41, Chain A, domain 1"/>
    <property type="match status" value="1"/>
</dbReference>
<evidence type="ECO:0000259" key="10">
    <source>
        <dbReference type="SMART" id="SM01390"/>
    </source>
</evidence>
<dbReference type="PROSITE" id="PS00632">
    <property type="entry name" value="RIBOSOMAL_S4"/>
    <property type="match status" value="1"/>
</dbReference>
<dbReference type="CDD" id="cd00165">
    <property type="entry name" value="S4"/>
    <property type="match status" value="1"/>
</dbReference>
<dbReference type="FunFam" id="1.10.1050.10:FF:000001">
    <property type="entry name" value="30S ribosomal protein S4"/>
    <property type="match status" value="1"/>
</dbReference>
<dbReference type="Pfam" id="PF01479">
    <property type="entry name" value="S4"/>
    <property type="match status" value="1"/>
</dbReference>
<dbReference type="GO" id="GO:0006412">
    <property type="term" value="P:translation"/>
    <property type="evidence" value="ECO:0007669"/>
    <property type="project" value="UniProtKB-UniRule"/>
</dbReference>
<comment type="similarity">
    <text evidence="1 7 8">Belongs to the universal ribosomal protein uS4 family.</text>
</comment>
<name>A0A7C3RH63_DICTH</name>
<reference evidence="11" key="1">
    <citation type="journal article" date="2020" name="mSystems">
        <title>Genome- and Community-Level Interaction Insights into Carbon Utilization and Element Cycling Functions of Hydrothermarchaeota in Hydrothermal Sediment.</title>
        <authorList>
            <person name="Zhou Z."/>
            <person name="Liu Y."/>
            <person name="Xu W."/>
            <person name="Pan J."/>
            <person name="Luo Z.H."/>
            <person name="Li M."/>
        </authorList>
    </citation>
    <scope>NUCLEOTIDE SEQUENCE [LARGE SCALE GENOMIC DNA]</scope>
    <source>
        <strain evidence="11">SpSt-81</strain>
    </source>
</reference>
<dbReference type="HAMAP" id="MF_01306_B">
    <property type="entry name" value="Ribosomal_uS4_B"/>
    <property type="match status" value="1"/>
</dbReference>
<dbReference type="PROSITE" id="PS50889">
    <property type="entry name" value="S4"/>
    <property type="match status" value="1"/>
</dbReference>
<dbReference type="GO" id="GO:0003735">
    <property type="term" value="F:structural constituent of ribosome"/>
    <property type="evidence" value="ECO:0007669"/>
    <property type="project" value="InterPro"/>
</dbReference>
<evidence type="ECO:0000256" key="2">
    <source>
        <dbReference type="ARBA" id="ARBA00022730"/>
    </source>
</evidence>
<evidence type="ECO:0000256" key="8">
    <source>
        <dbReference type="RuleBase" id="RU003699"/>
    </source>
</evidence>
<evidence type="ECO:0000313" key="11">
    <source>
        <dbReference type="EMBL" id="HFX12758.1"/>
    </source>
</evidence>
<proteinExistence type="inferred from homology"/>
<accession>A0A7C3RH63</accession>
<dbReference type="PANTHER" id="PTHR11831">
    <property type="entry name" value="30S 40S RIBOSOMAL PROTEIN"/>
    <property type="match status" value="1"/>
</dbReference>
<dbReference type="SUPFAM" id="SSF55174">
    <property type="entry name" value="Alpha-L RNA-binding motif"/>
    <property type="match status" value="1"/>
</dbReference>
<dbReference type="Gene3D" id="3.10.290.10">
    <property type="entry name" value="RNA-binding S4 domain"/>
    <property type="match status" value="1"/>
</dbReference>
<protein>
    <recommendedName>
        <fullName evidence="6 7">Small ribosomal subunit protein uS4</fullName>
    </recommendedName>
</protein>
<keyword evidence="2 7" id="KW-0699">rRNA-binding</keyword>
<comment type="caution">
    <text evidence="11">The sequence shown here is derived from an EMBL/GenBank/DDBJ whole genome shotgun (WGS) entry which is preliminary data.</text>
</comment>
<dbReference type="GO" id="GO:0015935">
    <property type="term" value="C:small ribosomal subunit"/>
    <property type="evidence" value="ECO:0007669"/>
    <property type="project" value="InterPro"/>
</dbReference>
<dbReference type="SMART" id="SM01390">
    <property type="entry name" value="Ribosomal_S4"/>
    <property type="match status" value="1"/>
</dbReference>
<dbReference type="GO" id="GO:0019843">
    <property type="term" value="F:rRNA binding"/>
    <property type="evidence" value="ECO:0007669"/>
    <property type="project" value="UniProtKB-UniRule"/>
</dbReference>
<dbReference type="PANTHER" id="PTHR11831:SF4">
    <property type="entry name" value="SMALL RIBOSOMAL SUBUNIT PROTEIN US4M"/>
    <property type="match status" value="1"/>
</dbReference>
<sequence>MARYTGPDCRLCRREGMKLFLKGTKCFSEKCPFDRRSYAPGQHGRAQRKLTEYGLRLREKQRAKRIYGVLERQFRRYFEIASKGRGVTGERLLQLLETRLDNVVYRLGWALSRDQARQIVSHGKIAVNGRRVNIPSFNVKPGDIIELLDKDLLPVQEALSVLGGRSVPPWLELDKDNFKGRVLRLPARNEIDTPVQEQLIVEFYSR</sequence>
<dbReference type="Pfam" id="PF00163">
    <property type="entry name" value="Ribosomal_S4"/>
    <property type="match status" value="1"/>
</dbReference>
<evidence type="ECO:0000256" key="6">
    <source>
        <dbReference type="ARBA" id="ARBA00035254"/>
    </source>
</evidence>
<comment type="function">
    <text evidence="7">One of the primary rRNA binding proteins, it binds directly to 16S rRNA where it nucleates assembly of the body of the 30S subunit.</text>
</comment>
<evidence type="ECO:0000256" key="3">
    <source>
        <dbReference type="ARBA" id="ARBA00022884"/>
    </source>
</evidence>
<dbReference type="EMBL" id="DTIN01000009">
    <property type="protein sequence ID" value="HFX12758.1"/>
    <property type="molecule type" value="Genomic_DNA"/>
</dbReference>
<evidence type="ECO:0000256" key="1">
    <source>
        <dbReference type="ARBA" id="ARBA00007465"/>
    </source>
</evidence>
<dbReference type="SMART" id="SM00363">
    <property type="entry name" value="S4"/>
    <property type="match status" value="1"/>
</dbReference>
<dbReference type="GO" id="GO:0042274">
    <property type="term" value="P:ribosomal small subunit biogenesis"/>
    <property type="evidence" value="ECO:0007669"/>
    <property type="project" value="TreeGrafter"/>
</dbReference>
<keyword evidence="4 7" id="KW-0689">Ribosomal protein</keyword>
<evidence type="ECO:0000256" key="7">
    <source>
        <dbReference type="HAMAP-Rule" id="MF_01306"/>
    </source>
</evidence>
<feature type="domain" description="Small ribosomal subunit protein uS4 N-terminal" evidence="10">
    <location>
        <begin position="3"/>
        <end position="97"/>
    </location>
</feature>
<dbReference type="FunFam" id="3.10.290.10:FF:000001">
    <property type="entry name" value="30S ribosomal protein S4"/>
    <property type="match status" value="1"/>
</dbReference>
<dbReference type="InterPro" id="IPR002942">
    <property type="entry name" value="S4_RNA-bd"/>
</dbReference>
<organism evidence="11">
    <name type="scientific">Dictyoglomus thermophilum</name>
    <dbReference type="NCBI Taxonomy" id="14"/>
    <lineage>
        <taxon>Bacteria</taxon>
        <taxon>Pseudomonadati</taxon>
        <taxon>Dictyoglomota</taxon>
        <taxon>Dictyoglomia</taxon>
        <taxon>Dictyoglomales</taxon>
        <taxon>Dictyoglomaceae</taxon>
        <taxon>Dictyoglomus</taxon>
    </lineage>
</organism>
<gene>
    <name evidence="7" type="primary">rpsD</name>
    <name evidence="11" type="ORF">ENW00_01140</name>
</gene>
<evidence type="ECO:0000256" key="5">
    <source>
        <dbReference type="ARBA" id="ARBA00023274"/>
    </source>
</evidence>